<proteinExistence type="predicted"/>
<name>A0A1G8XTW9_9EURY</name>
<protein>
    <submittedName>
        <fullName evidence="2">5-methylcytosine-specific restriction enzyme A</fullName>
    </submittedName>
</protein>
<evidence type="ECO:0000313" key="3">
    <source>
        <dbReference type="Proteomes" id="UP000326500"/>
    </source>
</evidence>
<dbReference type="STRING" id="2200.GCA_001571405_00610"/>
<keyword evidence="3" id="KW-1185">Reference proteome</keyword>
<dbReference type="CDD" id="cd00085">
    <property type="entry name" value="HNHc"/>
    <property type="match status" value="1"/>
</dbReference>
<evidence type="ECO:0000313" key="2">
    <source>
        <dbReference type="EMBL" id="SDJ93953.1"/>
    </source>
</evidence>
<dbReference type="InterPro" id="IPR003615">
    <property type="entry name" value="HNH_nuc"/>
</dbReference>
<dbReference type="GO" id="GO:0004519">
    <property type="term" value="F:endonuclease activity"/>
    <property type="evidence" value="ECO:0007669"/>
    <property type="project" value="InterPro"/>
</dbReference>
<evidence type="ECO:0000259" key="1">
    <source>
        <dbReference type="Pfam" id="PF01844"/>
    </source>
</evidence>
<dbReference type="GO" id="GO:0003676">
    <property type="term" value="F:nucleic acid binding"/>
    <property type="evidence" value="ECO:0007669"/>
    <property type="project" value="InterPro"/>
</dbReference>
<dbReference type="Proteomes" id="UP000326500">
    <property type="component" value="Unassembled WGS sequence"/>
</dbReference>
<gene>
    <name evidence="2" type="ORF">SAMN04488571_10249</name>
</gene>
<sequence>MRFYNDPLEISVDAWAELLVDRTVTEERDLIVLRLVYESENHEMHASDIAPYLNYRGHGPVNSQIARFRALLKPSSLKAILPTIFGIRAAAGGYPGHFNRARFSKRVVEKTGVQPPKRKNGSTRWWHVPFLGYDKKDGTCAWIMRPELVGACEQVFGQRDSKLVYPGEMAIKDSTLLSEGAVSQIFVNRYERNQQARTACIEHYGCRCAICGFDFEEVYGPIGHNKIHVHHLVPLSGIRQEYKIDPVRDLRPVCPNCHLIIHSKKEPFTIDEVRELIRSSNRQ</sequence>
<dbReference type="Pfam" id="PF01844">
    <property type="entry name" value="HNH"/>
    <property type="match status" value="1"/>
</dbReference>
<dbReference type="InterPro" id="IPR002711">
    <property type="entry name" value="HNH"/>
</dbReference>
<dbReference type="Gene3D" id="1.10.30.50">
    <property type="match status" value="1"/>
</dbReference>
<reference evidence="2 3" key="1">
    <citation type="submission" date="2016-10" db="EMBL/GenBank/DDBJ databases">
        <authorList>
            <person name="Varghese N."/>
            <person name="Submissions S."/>
        </authorList>
    </citation>
    <scope>NUCLEOTIDE SEQUENCE [LARGE SCALE GENOMIC DNA]</scope>
    <source>
        <strain evidence="2 3">DSM 2373</strain>
    </source>
</reference>
<organism evidence="2 3">
    <name type="scientific">Methanoculleus thermophilus</name>
    <dbReference type="NCBI Taxonomy" id="2200"/>
    <lineage>
        <taxon>Archaea</taxon>
        <taxon>Methanobacteriati</taxon>
        <taxon>Methanobacteriota</taxon>
        <taxon>Stenosarchaea group</taxon>
        <taxon>Methanomicrobia</taxon>
        <taxon>Methanomicrobiales</taxon>
        <taxon>Methanomicrobiaceae</taxon>
        <taxon>Methanoculleus</taxon>
    </lineage>
</organism>
<dbReference type="GO" id="GO:0008270">
    <property type="term" value="F:zinc ion binding"/>
    <property type="evidence" value="ECO:0007669"/>
    <property type="project" value="InterPro"/>
</dbReference>
<dbReference type="EMBL" id="FNFT01000002">
    <property type="protein sequence ID" value="SDJ93953.1"/>
    <property type="molecule type" value="Genomic_DNA"/>
</dbReference>
<dbReference type="AlphaFoldDB" id="A0A1G8XTW9"/>
<accession>A0A1G8XTW9</accession>
<feature type="domain" description="HNH" evidence="1">
    <location>
        <begin position="208"/>
        <end position="263"/>
    </location>
</feature>